<dbReference type="RefSeq" id="WP_154769651.1">
    <property type="nucleotide sequence ID" value="NZ_WLYK01000006.1"/>
</dbReference>
<dbReference type="PANTHER" id="PTHR30445:SF8">
    <property type="entry name" value="K(+)_H(+) ANTIPORTER SUBUNIT KHTT"/>
    <property type="match status" value="1"/>
</dbReference>
<evidence type="ECO:0000313" key="3">
    <source>
        <dbReference type="Proteomes" id="UP000460221"/>
    </source>
</evidence>
<evidence type="ECO:0000313" key="2">
    <source>
        <dbReference type="EMBL" id="MTD15694.1"/>
    </source>
</evidence>
<evidence type="ECO:0000259" key="1">
    <source>
        <dbReference type="PROSITE" id="PS51202"/>
    </source>
</evidence>
<gene>
    <name evidence="2" type="ORF">GIS00_17305</name>
</gene>
<dbReference type="Gene3D" id="3.30.70.1450">
    <property type="entry name" value="Regulator of K+ conductance, C-terminal domain"/>
    <property type="match status" value="1"/>
</dbReference>
<dbReference type="SUPFAM" id="SSF116726">
    <property type="entry name" value="TrkA C-terminal domain-like"/>
    <property type="match status" value="1"/>
</dbReference>
<feature type="domain" description="RCK C-terminal" evidence="1">
    <location>
        <begin position="80"/>
        <end position="165"/>
    </location>
</feature>
<comment type="caution">
    <text evidence="2">The sequence shown here is derived from an EMBL/GenBank/DDBJ whole genome shotgun (WGS) entry which is preliminary data.</text>
</comment>
<dbReference type="InterPro" id="IPR058776">
    <property type="entry name" value="KhtT-like_N"/>
</dbReference>
<dbReference type="PROSITE" id="PS51202">
    <property type="entry name" value="RCK_C"/>
    <property type="match status" value="1"/>
</dbReference>
<dbReference type="PANTHER" id="PTHR30445">
    <property type="entry name" value="K(+)_H(+) ANTIPORTER SUBUNIT KHTT"/>
    <property type="match status" value="1"/>
</dbReference>
<dbReference type="GO" id="GO:0006813">
    <property type="term" value="P:potassium ion transport"/>
    <property type="evidence" value="ECO:0007669"/>
    <property type="project" value="InterPro"/>
</dbReference>
<reference evidence="2 3" key="1">
    <citation type="submission" date="2019-11" db="EMBL/GenBank/DDBJ databases">
        <authorList>
            <person name="Jiang L.-Q."/>
        </authorList>
    </citation>
    <scope>NUCLEOTIDE SEQUENCE [LARGE SCALE GENOMIC DNA]</scope>
    <source>
        <strain evidence="2 3">YIM 132087</strain>
    </source>
</reference>
<dbReference type="PIRSF" id="PIRSF005028">
    <property type="entry name" value="KhtT"/>
    <property type="match status" value="1"/>
</dbReference>
<dbReference type="InterPro" id="IPR026278">
    <property type="entry name" value="KhtT"/>
</dbReference>
<dbReference type="AlphaFoldDB" id="A0A7K1FS91"/>
<protein>
    <submittedName>
        <fullName evidence="2">Potassium transporter TrkA</fullName>
    </submittedName>
</protein>
<dbReference type="InterPro" id="IPR050144">
    <property type="entry name" value="AAE_transporter"/>
</dbReference>
<dbReference type="GO" id="GO:0008324">
    <property type="term" value="F:monoatomic cation transmembrane transporter activity"/>
    <property type="evidence" value="ECO:0007669"/>
    <property type="project" value="InterPro"/>
</dbReference>
<proteinExistence type="predicted"/>
<dbReference type="InterPro" id="IPR036721">
    <property type="entry name" value="RCK_C_sf"/>
</dbReference>
<name>A0A7K1FS91_9ACTN</name>
<dbReference type="EMBL" id="WLYK01000006">
    <property type="protein sequence ID" value="MTD15694.1"/>
    <property type="molecule type" value="Genomic_DNA"/>
</dbReference>
<dbReference type="InterPro" id="IPR006037">
    <property type="entry name" value="RCK_C"/>
</dbReference>
<sequence>MGIFSEDVDISETRLPGVGIRHDFLTEAGRRVGVVSHRNGKRDLVVFSKDDPDSCSAVIGLSGQEADALAEFLGNRKVIERLANLSDQVASLATGKIRIAHGSRYDGLTLGATKARSRTGASVVALLRDGEAIPSPTPDTGLKGGDVLIVVATPEAIENLREIVA</sequence>
<dbReference type="Proteomes" id="UP000460221">
    <property type="component" value="Unassembled WGS sequence"/>
</dbReference>
<dbReference type="Pfam" id="PF02080">
    <property type="entry name" value="TrkA_C"/>
    <property type="match status" value="1"/>
</dbReference>
<accession>A0A7K1FS91</accession>
<dbReference type="Pfam" id="PF25991">
    <property type="entry name" value="KhtT_N"/>
    <property type="match status" value="1"/>
</dbReference>
<organism evidence="2 3">
    <name type="scientific">Nakamurella alba</name>
    <dbReference type="NCBI Taxonomy" id="2665158"/>
    <lineage>
        <taxon>Bacteria</taxon>
        <taxon>Bacillati</taxon>
        <taxon>Actinomycetota</taxon>
        <taxon>Actinomycetes</taxon>
        <taxon>Nakamurellales</taxon>
        <taxon>Nakamurellaceae</taxon>
        <taxon>Nakamurella</taxon>
    </lineage>
</organism>
<keyword evidence="3" id="KW-1185">Reference proteome</keyword>